<sequence length="213" mass="24278">MKLDLPQSNKSAQHYCSIQVTSENGALCIINPLFLHEHGDNWLTHNSQTQEKEKRKSVLWRIEQEHRDIRIGPALEELDSVSISSVEEDGEGNSLRPKRHQSHGLGDIVRHSLLAVSTALTGLVSPEKHLGNRIKQLSEDTSSYLGETFQTFMVQLQKRSVVYHSSTEMLQAIRQLLTNLMNYLLESNETLEILDRQEIEEFKIGLHDRAIVS</sequence>
<evidence type="ECO:0000313" key="1">
    <source>
        <dbReference type="EMBL" id="PIO27426.1"/>
    </source>
</evidence>
<organism evidence="1 2">
    <name type="scientific">Aquarana catesbeiana</name>
    <name type="common">American bullfrog</name>
    <name type="synonym">Rana catesbeiana</name>
    <dbReference type="NCBI Taxonomy" id="8400"/>
    <lineage>
        <taxon>Eukaryota</taxon>
        <taxon>Metazoa</taxon>
        <taxon>Chordata</taxon>
        <taxon>Craniata</taxon>
        <taxon>Vertebrata</taxon>
        <taxon>Euteleostomi</taxon>
        <taxon>Amphibia</taxon>
        <taxon>Batrachia</taxon>
        <taxon>Anura</taxon>
        <taxon>Neobatrachia</taxon>
        <taxon>Ranoidea</taxon>
        <taxon>Ranidae</taxon>
        <taxon>Aquarana</taxon>
    </lineage>
</organism>
<name>A0A2G9RHP1_AQUCT</name>
<evidence type="ECO:0000313" key="2">
    <source>
        <dbReference type="Proteomes" id="UP000228934"/>
    </source>
</evidence>
<proteinExistence type="predicted"/>
<keyword evidence="2" id="KW-1185">Reference proteome</keyword>
<dbReference type="Proteomes" id="UP000228934">
    <property type="component" value="Unassembled WGS sequence"/>
</dbReference>
<accession>A0A2G9RHP1</accession>
<reference evidence="2" key="1">
    <citation type="journal article" date="2017" name="Nat. Commun.">
        <title>The North American bullfrog draft genome provides insight into hormonal regulation of long noncoding RNA.</title>
        <authorList>
            <person name="Hammond S.A."/>
            <person name="Warren R.L."/>
            <person name="Vandervalk B.P."/>
            <person name="Kucuk E."/>
            <person name="Khan H."/>
            <person name="Gibb E.A."/>
            <person name="Pandoh P."/>
            <person name="Kirk H."/>
            <person name="Zhao Y."/>
            <person name="Jones M."/>
            <person name="Mungall A.J."/>
            <person name="Coope R."/>
            <person name="Pleasance S."/>
            <person name="Moore R.A."/>
            <person name="Holt R.A."/>
            <person name="Round J.M."/>
            <person name="Ohora S."/>
            <person name="Walle B.V."/>
            <person name="Veldhoen N."/>
            <person name="Helbing C.C."/>
            <person name="Birol I."/>
        </authorList>
    </citation>
    <scope>NUCLEOTIDE SEQUENCE [LARGE SCALE GENOMIC DNA]</scope>
</reference>
<dbReference type="OrthoDB" id="21085at2759"/>
<dbReference type="EMBL" id="KV942258">
    <property type="protein sequence ID" value="PIO27426.1"/>
    <property type="molecule type" value="Genomic_DNA"/>
</dbReference>
<dbReference type="Pfam" id="PF23268">
    <property type="entry name" value="RIN1"/>
    <property type="match status" value="1"/>
</dbReference>
<dbReference type="AlphaFoldDB" id="A0A2G9RHP1"/>
<gene>
    <name evidence="1" type="ORF">AB205_0115080</name>
</gene>
<protein>
    <submittedName>
        <fullName evidence="1">Uncharacterized protein</fullName>
    </submittedName>
</protein>